<feature type="transmembrane region" description="Helical" evidence="4">
    <location>
        <begin position="12"/>
        <end position="36"/>
    </location>
</feature>
<keyword evidence="4" id="KW-1133">Transmembrane helix</keyword>
<dbReference type="Pfam" id="PF12833">
    <property type="entry name" value="HTH_18"/>
    <property type="match status" value="1"/>
</dbReference>
<protein>
    <submittedName>
        <fullName evidence="6">AraC-like DNA-binding protein</fullName>
    </submittedName>
</protein>
<dbReference type="PANTHER" id="PTHR43280">
    <property type="entry name" value="ARAC-FAMILY TRANSCRIPTIONAL REGULATOR"/>
    <property type="match status" value="1"/>
</dbReference>
<evidence type="ECO:0000256" key="4">
    <source>
        <dbReference type="SAM" id="Phobius"/>
    </source>
</evidence>
<dbReference type="SUPFAM" id="SSF46689">
    <property type="entry name" value="Homeodomain-like"/>
    <property type="match status" value="1"/>
</dbReference>
<keyword evidence="2" id="KW-0238">DNA-binding</keyword>
<gene>
    <name evidence="6" type="ORF">J2Z65_005735</name>
</gene>
<evidence type="ECO:0000256" key="1">
    <source>
        <dbReference type="ARBA" id="ARBA00023015"/>
    </source>
</evidence>
<organism evidence="6 7">
    <name type="scientific">Paenibacillus aceris</name>
    <dbReference type="NCBI Taxonomy" id="869555"/>
    <lineage>
        <taxon>Bacteria</taxon>
        <taxon>Bacillati</taxon>
        <taxon>Bacillota</taxon>
        <taxon>Bacilli</taxon>
        <taxon>Bacillales</taxon>
        <taxon>Paenibacillaceae</taxon>
        <taxon>Paenibacillus</taxon>
    </lineage>
</organism>
<feature type="domain" description="HTH araC/xylS-type" evidence="5">
    <location>
        <begin position="685"/>
        <end position="784"/>
    </location>
</feature>
<reference evidence="6 7" key="1">
    <citation type="submission" date="2021-03" db="EMBL/GenBank/DDBJ databases">
        <title>Genomic Encyclopedia of Type Strains, Phase IV (KMG-IV): sequencing the most valuable type-strain genomes for metagenomic binning, comparative biology and taxonomic classification.</title>
        <authorList>
            <person name="Goeker M."/>
        </authorList>
    </citation>
    <scope>NUCLEOTIDE SEQUENCE [LARGE SCALE GENOMIC DNA]</scope>
    <source>
        <strain evidence="6 7">DSM 24950</strain>
    </source>
</reference>
<dbReference type="PROSITE" id="PS01124">
    <property type="entry name" value="HTH_ARAC_FAMILY_2"/>
    <property type="match status" value="1"/>
</dbReference>
<name>A0ABS4I6E8_9BACL</name>
<dbReference type="InterPro" id="IPR009057">
    <property type="entry name" value="Homeodomain-like_sf"/>
</dbReference>
<dbReference type="PANTHER" id="PTHR43280:SF10">
    <property type="entry name" value="REGULATORY PROTEIN POCR"/>
    <property type="match status" value="1"/>
</dbReference>
<dbReference type="PRINTS" id="PR00032">
    <property type="entry name" value="HTHARAC"/>
</dbReference>
<evidence type="ECO:0000256" key="2">
    <source>
        <dbReference type="ARBA" id="ARBA00023125"/>
    </source>
</evidence>
<evidence type="ECO:0000313" key="6">
    <source>
        <dbReference type="EMBL" id="MBP1966475.1"/>
    </source>
</evidence>
<evidence type="ECO:0000259" key="5">
    <source>
        <dbReference type="PROSITE" id="PS01124"/>
    </source>
</evidence>
<dbReference type="Proteomes" id="UP001519344">
    <property type="component" value="Unassembled WGS sequence"/>
</dbReference>
<dbReference type="EMBL" id="JAGGKV010000022">
    <property type="protein sequence ID" value="MBP1966475.1"/>
    <property type="molecule type" value="Genomic_DNA"/>
</dbReference>
<proteinExistence type="predicted"/>
<evidence type="ECO:0000313" key="7">
    <source>
        <dbReference type="Proteomes" id="UP001519344"/>
    </source>
</evidence>
<keyword evidence="4" id="KW-0472">Membrane</keyword>
<keyword evidence="4" id="KW-0812">Transmembrane</keyword>
<dbReference type="SMART" id="SM00342">
    <property type="entry name" value="HTH_ARAC"/>
    <property type="match status" value="1"/>
</dbReference>
<keyword evidence="1" id="KW-0805">Transcription regulation</keyword>
<dbReference type="RefSeq" id="WP_240160084.1">
    <property type="nucleotide sequence ID" value="NZ_JAAOZR010000096.1"/>
</dbReference>
<comment type="caution">
    <text evidence="6">The sequence shown here is derived from an EMBL/GenBank/DDBJ whole genome shotgun (WGS) entry which is preliminary data.</text>
</comment>
<dbReference type="Gene3D" id="1.10.10.60">
    <property type="entry name" value="Homeodomain-like"/>
    <property type="match status" value="2"/>
</dbReference>
<dbReference type="Pfam" id="PF17853">
    <property type="entry name" value="GGDEF_2"/>
    <property type="match status" value="1"/>
</dbReference>
<keyword evidence="3" id="KW-0804">Transcription</keyword>
<dbReference type="InterPro" id="IPR020449">
    <property type="entry name" value="Tscrpt_reg_AraC-type_HTH"/>
</dbReference>
<accession>A0ABS4I6E8</accession>
<feature type="transmembrane region" description="Helical" evidence="4">
    <location>
        <begin position="301"/>
        <end position="321"/>
    </location>
</feature>
<sequence length="790" mass="90484">MNIGFLWRKRKSIIFTWLISYSAVLFIPMMMSLIIYSQSSNALKSEIHRANDSLLKQVRYTIDAQIDLMKRLNMEITWNTKLQSLMYSNIRQSDDQFLAFQLVKEFRMYQTSYATIDEFYVTWDQNSSILRPGNVRDMKTAFDTIHNTGTLRYEQWLDTINNAANNQFLLLPHSDADSPQTSIAYIAHLPKDLNGKQTGTVVVMADLARFQKAMETISGFSGGQILILNHDNQVLLSNLPVSVNKNLILEQALDPDHVAYSPAKNGDSELFYMQSAVSDLKYVLVIPSRIYWEKAEYVRNFTYVSILISLIGAGVLTWFFMRRNYSPIQRLVQSLSDKHSAEERTDGNELSFIQRAISDTRSEKDQIALQLQSHQYVLRSNMLNRLLKGKIDTLISYEEAFKSFHMELISNEFAVILFAVENNEKLSSNLPGMDMNERRKLIQFIITNVVEELVGHRHHAGYVAEVDDMMVCLVNFAENEAAERKEDLSWIAAEAQRFLLRFHMDLTISIGGIHSSLFGVAQAYSESLDAMEYKMVRGKREIITYDEIRIDSADKLPLGYYYPLQVEQQIINLIKIGDFEQASSSMNEIMERNFNKPLVSLTLARCLIFNLVGTMVKAINELGDGESRLLGDNPLWMDSIIACDTILEMQQELLTLLKEVCAYAAAKMETNLTKERAETLRELIANVTRYIEEHYQDANLNVNTIGERFELKGSYVSKLFKDGTGEGLLDYITKFRIQQAKRMIGYKQDSISEIAKSVGYNEVATFIRVFKKNEGITPGKYKEMHGSARS</sequence>
<dbReference type="InterPro" id="IPR018060">
    <property type="entry name" value="HTH_AraC"/>
</dbReference>
<keyword evidence="7" id="KW-1185">Reference proteome</keyword>
<evidence type="ECO:0000256" key="3">
    <source>
        <dbReference type="ARBA" id="ARBA00023163"/>
    </source>
</evidence>
<dbReference type="InterPro" id="IPR041522">
    <property type="entry name" value="CdaR_GGDEF"/>
</dbReference>